<protein>
    <submittedName>
        <fullName evidence="1">Uncharacterized protein</fullName>
    </submittedName>
</protein>
<reference evidence="1 2" key="1">
    <citation type="journal article" date="2016" name="Nat. Commun.">
        <title>Thousands of microbial genomes shed light on interconnected biogeochemical processes in an aquifer system.</title>
        <authorList>
            <person name="Anantharaman K."/>
            <person name="Brown C.T."/>
            <person name="Hug L.A."/>
            <person name="Sharon I."/>
            <person name="Castelle C.J."/>
            <person name="Probst A.J."/>
            <person name="Thomas B.C."/>
            <person name="Singh A."/>
            <person name="Wilkins M.J."/>
            <person name="Karaoz U."/>
            <person name="Brodie E.L."/>
            <person name="Williams K.H."/>
            <person name="Hubbard S.S."/>
            <person name="Banfield J.F."/>
        </authorList>
    </citation>
    <scope>NUCLEOTIDE SEQUENCE [LARGE SCALE GENOMIC DNA]</scope>
</reference>
<accession>A0A1F6P916</accession>
<evidence type="ECO:0000313" key="1">
    <source>
        <dbReference type="EMBL" id="OGH92667.1"/>
    </source>
</evidence>
<gene>
    <name evidence="1" type="ORF">A2563_03270</name>
</gene>
<proteinExistence type="predicted"/>
<evidence type="ECO:0000313" key="2">
    <source>
        <dbReference type="Proteomes" id="UP000176634"/>
    </source>
</evidence>
<dbReference type="EMBL" id="MFRA01000005">
    <property type="protein sequence ID" value="OGH92667.1"/>
    <property type="molecule type" value="Genomic_DNA"/>
</dbReference>
<comment type="caution">
    <text evidence="1">The sequence shown here is derived from an EMBL/GenBank/DDBJ whole genome shotgun (WGS) entry which is preliminary data.</text>
</comment>
<name>A0A1F6P916_9BACT</name>
<dbReference type="Proteomes" id="UP000176634">
    <property type="component" value="Unassembled WGS sequence"/>
</dbReference>
<organism evidence="1 2">
    <name type="scientific">Candidatus Magasanikbacteria bacterium RIFOXYD1_FULL_40_23</name>
    <dbReference type="NCBI Taxonomy" id="1798705"/>
    <lineage>
        <taxon>Bacteria</taxon>
        <taxon>Candidatus Magasanikiibacteriota</taxon>
    </lineage>
</organism>
<dbReference type="AlphaFoldDB" id="A0A1F6P916"/>
<sequence length="212" mass="23883">MSVNFADFDTCVVEDVENRQRRELMSFWGKAWYYIKRFGYWFDGREERPALPPAMQTNLSMLVASVFVREPNGSRTNIENHLEQELILRHAKVVVANQKVGMAIIKDGTFQPLATNANCSFVGTLRIERDVVFEDQTRGGKKKETDGVMFILSFRLFGIDGTVLISGTAEIDGEAGMISYDEEMRSLAAEAITYLDTTDVWANVIVSTTSTD</sequence>